<evidence type="ECO:0000256" key="7">
    <source>
        <dbReference type="PIRNR" id="PIRNR000472"/>
    </source>
</evidence>
<dbReference type="InParanoid" id="F6SW98"/>
<evidence type="ECO:0000256" key="5">
    <source>
        <dbReference type="ARBA" id="ARBA00022989"/>
    </source>
</evidence>
<dbReference type="GO" id="GO:0046921">
    <property type="term" value="F:alpha-(1-&gt;6)-fucosyltransferase activity"/>
    <property type="evidence" value="ECO:0000318"/>
    <property type="project" value="GO_Central"/>
</dbReference>
<dbReference type="Gene3D" id="2.30.30.40">
    <property type="entry name" value="SH3 Domains"/>
    <property type="match status" value="1"/>
</dbReference>
<dbReference type="InterPro" id="IPR015827">
    <property type="entry name" value="Fut8"/>
</dbReference>
<dbReference type="CDD" id="cd11792">
    <property type="entry name" value="SH3_Fut8"/>
    <property type="match status" value="1"/>
</dbReference>
<dbReference type="GeneTree" id="ENSGT00530000063737"/>
<dbReference type="FunFam" id="3.40.50.11350:FF:000007">
    <property type="entry name" value="Alpha-(1,6)-fucosyltransferase"/>
    <property type="match status" value="1"/>
</dbReference>
<dbReference type="AlphaFoldDB" id="F6SW98"/>
<reference evidence="11" key="3">
    <citation type="submission" date="2025-08" db="UniProtKB">
        <authorList>
            <consortium name="Ensembl"/>
        </authorList>
    </citation>
    <scope>IDENTIFICATION</scope>
</reference>
<dbReference type="InterPro" id="IPR045573">
    <property type="entry name" value="Fut8_N_cat"/>
</dbReference>
<keyword evidence="4" id="KW-0812">Transmembrane</keyword>
<evidence type="ECO:0000259" key="10">
    <source>
        <dbReference type="PROSITE" id="PS51659"/>
    </source>
</evidence>
<reference evidence="12" key="1">
    <citation type="journal article" date="2002" name="Science">
        <title>The draft genome of Ciona intestinalis: insights into chordate and vertebrate origins.</title>
        <authorList>
            <person name="Dehal P."/>
            <person name="Satou Y."/>
            <person name="Campbell R.K."/>
            <person name="Chapman J."/>
            <person name="Degnan B."/>
            <person name="De Tomaso A."/>
            <person name="Davidson B."/>
            <person name="Di Gregorio A."/>
            <person name="Gelpke M."/>
            <person name="Goodstein D.M."/>
            <person name="Harafuji N."/>
            <person name="Hastings K.E."/>
            <person name="Ho I."/>
            <person name="Hotta K."/>
            <person name="Huang W."/>
            <person name="Kawashima T."/>
            <person name="Lemaire P."/>
            <person name="Martinez D."/>
            <person name="Meinertzhagen I.A."/>
            <person name="Necula S."/>
            <person name="Nonaka M."/>
            <person name="Putnam N."/>
            <person name="Rash S."/>
            <person name="Saiga H."/>
            <person name="Satake M."/>
            <person name="Terry A."/>
            <person name="Yamada L."/>
            <person name="Wang H.G."/>
            <person name="Awazu S."/>
            <person name="Azumi K."/>
            <person name="Boore J."/>
            <person name="Branno M."/>
            <person name="Chin-Bow S."/>
            <person name="DeSantis R."/>
            <person name="Doyle S."/>
            <person name="Francino P."/>
            <person name="Keys D.N."/>
            <person name="Haga S."/>
            <person name="Hayashi H."/>
            <person name="Hino K."/>
            <person name="Imai K.S."/>
            <person name="Inaba K."/>
            <person name="Kano S."/>
            <person name="Kobayashi K."/>
            <person name="Kobayashi M."/>
            <person name="Lee B.I."/>
            <person name="Makabe K.W."/>
            <person name="Manohar C."/>
            <person name="Matassi G."/>
            <person name="Medina M."/>
            <person name="Mochizuki Y."/>
            <person name="Mount S."/>
            <person name="Morishita T."/>
            <person name="Miura S."/>
            <person name="Nakayama A."/>
            <person name="Nishizaka S."/>
            <person name="Nomoto H."/>
            <person name="Ohta F."/>
            <person name="Oishi K."/>
            <person name="Rigoutsos I."/>
            <person name="Sano M."/>
            <person name="Sasaki A."/>
            <person name="Sasakura Y."/>
            <person name="Shoguchi E."/>
            <person name="Shin-i T."/>
            <person name="Spagnuolo A."/>
            <person name="Stainier D."/>
            <person name="Suzuki M.M."/>
            <person name="Tassy O."/>
            <person name="Takatori N."/>
            <person name="Tokuoka M."/>
            <person name="Yagi K."/>
            <person name="Yoshizaki F."/>
            <person name="Wada S."/>
            <person name="Zhang C."/>
            <person name="Hyatt P.D."/>
            <person name="Larimer F."/>
            <person name="Detter C."/>
            <person name="Doggett N."/>
            <person name="Glavina T."/>
            <person name="Hawkins T."/>
            <person name="Richardson P."/>
            <person name="Lucas S."/>
            <person name="Kohara Y."/>
            <person name="Levine M."/>
            <person name="Satoh N."/>
            <person name="Rokhsar D.S."/>
        </authorList>
    </citation>
    <scope>NUCLEOTIDE SEQUENCE [LARGE SCALE GENOMIC DNA]</scope>
</reference>
<evidence type="ECO:0000256" key="6">
    <source>
        <dbReference type="ARBA" id="ARBA00023136"/>
    </source>
</evidence>
<keyword evidence="12" id="KW-1185">Reference proteome</keyword>
<dbReference type="HOGENOM" id="CLU_021940_1_0_1"/>
<organism evidence="11 12">
    <name type="scientific">Ciona intestinalis</name>
    <name type="common">Transparent sea squirt</name>
    <name type="synonym">Ascidia intestinalis</name>
    <dbReference type="NCBI Taxonomy" id="7719"/>
    <lineage>
        <taxon>Eukaryota</taxon>
        <taxon>Metazoa</taxon>
        <taxon>Chordata</taxon>
        <taxon>Tunicata</taxon>
        <taxon>Ascidiacea</taxon>
        <taxon>Phlebobranchia</taxon>
        <taxon>Cionidae</taxon>
        <taxon>Ciona</taxon>
    </lineage>
</organism>
<comment type="function">
    <text evidence="7">Catalyzes the addition of fucose in alpha 1-6 linkage to the first GlcNAc residue, next to the peptide chains in N-glycans.</text>
</comment>
<keyword evidence="2 7" id="KW-0328">Glycosyltransferase</keyword>
<sequence length="524" mass="60707">MCVVYNRRFQETEKTIVVSKEYTHKESLKHGLKVRSLIRSVIVKSFQIQQLLNHDMNKLAEKNKDLVQRLVNWDRLLVPLENSLINEMTLLNNEDEEGDRYKLRELNRRAQHLIQHTQNQKDCRRAKKLFCNVEAKCGFGCLVHHYGVCLFLAIGTNRVMQWDLKAITDYPGLDEVFMPLSETCNNITGGKEAPEWYSEKSSNPTPVDTEVVKVTLIGSRDRQTPFAPMTIPEEFYPLVEPIHGDPLVWWAGQVQSYLMRPKAWVTREVQIIKQDIGFKHPVVGVHIRRTDKSNEANFQRMEAYMDPVANWYDKYVINNDVTNITKLVYVATDDLEYMDMLRNLYPEFTFITNQQSTSHADTSSRLSSDGLKGIVTDVHLLVECDHFVGTFSSNIGRLVYEMKQQYDSDPTFTTTNIDHAYRYWGQAIQLHKAVMDHKPSLGFCKRAAPDMRQIDLSKMELMCEIEIKVGDIIEVSPESYHGYRSAGKNVRTQMFGAYPLFKVKDIIKTAPYPSFYRTKSFEVE</sequence>
<evidence type="ECO:0000256" key="1">
    <source>
        <dbReference type="ARBA" id="ARBA00004308"/>
    </source>
</evidence>
<dbReference type="PROSITE" id="PS51659">
    <property type="entry name" value="GT23"/>
    <property type="match status" value="1"/>
</dbReference>
<dbReference type="GO" id="GO:0032580">
    <property type="term" value="C:Golgi cisterna membrane"/>
    <property type="evidence" value="ECO:0007669"/>
    <property type="project" value="UniProtKB-SubCell"/>
</dbReference>
<dbReference type="Proteomes" id="UP000008144">
    <property type="component" value="Chromosome 5"/>
</dbReference>
<reference evidence="11" key="4">
    <citation type="submission" date="2025-09" db="UniProtKB">
        <authorList>
            <consortium name="Ensembl"/>
        </authorList>
    </citation>
    <scope>IDENTIFICATION</scope>
</reference>
<protein>
    <recommendedName>
        <fullName evidence="7">Alpha-(1,6)-fucosyltransferase</fullName>
        <ecNumber evidence="7">2.4.1.68</ecNumber>
    </recommendedName>
</protein>
<feature type="domain" description="GT23" evidence="10">
    <location>
        <begin position="125"/>
        <end position="417"/>
    </location>
</feature>
<comment type="pathway">
    <text evidence="7">Protein modification; protein glycosylation.</text>
</comment>
<feature type="region of interest" description="Important for donor substrate binding" evidence="8 9">
    <location>
        <begin position="288"/>
        <end position="289"/>
    </location>
</feature>
<keyword evidence="3 7" id="KW-0808">Transferase</keyword>
<comment type="catalytic activity">
    <reaction evidence="7">
        <text>N(4)-{beta-D-GlcNAc-(1-&gt;2)-alpha-D-Man-(1-&gt;3)-[beta-D-GlcNAc-(1-&gt;2)-alpha-D-Man-(1-&gt;6)]-beta-D-Man-(1-&gt;4)-beta-D-GlcNAc-(1-&gt;4)-beta-D-GlcNAc}-L-asparaginyl-[protein] + GDP-beta-L-fucose = an N(4)-{beta-D-GlcNAc-(1-&gt;2)-alpha-D-Man-(1-&gt;3)-[beta-D-GlcNAc-(1-&gt;2)-alpha-D-Man-(1-&gt;6)]-beta-D-Man-(1-&gt;4)-beta-D-GlcNAc-(1-&gt;4)-[alpha-L-Fuc-(1-&gt;6)]-beta-D-GlcNAc}-L-asparaginyl-[protein] + GDP + H(+)</text>
        <dbReference type="Rhea" id="RHEA:12985"/>
        <dbReference type="Rhea" id="RHEA-COMP:13526"/>
        <dbReference type="Rhea" id="RHEA-COMP:13532"/>
        <dbReference type="ChEBI" id="CHEBI:15378"/>
        <dbReference type="ChEBI" id="CHEBI:57273"/>
        <dbReference type="ChEBI" id="CHEBI:58189"/>
        <dbReference type="ChEBI" id="CHEBI:60651"/>
        <dbReference type="ChEBI" id="CHEBI:137207"/>
        <dbReference type="EC" id="2.4.1.68"/>
    </reaction>
</comment>
<keyword evidence="7" id="KW-0333">Golgi apparatus</keyword>
<evidence type="ECO:0000256" key="9">
    <source>
        <dbReference type="PROSITE-ProRule" id="PRU00992"/>
    </source>
</evidence>
<comment type="subcellular location">
    <subcellularLocation>
        <location evidence="1">Endomembrane system</location>
    </subcellularLocation>
    <subcellularLocation>
        <location evidence="7">Golgi apparatus</location>
        <location evidence="7">Golgi stack membrane</location>
    </subcellularLocation>
</comment>
<evidence type="ECO:0000256" key="4">
    <source>
        <dbReference type="ARBA" id="ARBA00022692"/>
    </source>
</evidence>
<name>F6SW98_CIOIN</name>
<dbReference type="Ensembl" id="ENSCINT00000002948.3">
    <property type="protein sequence ID" value="ENSCINP00000002948.3"/>
    <property type="gene ID" value="ENSCING00000001499.3"/>
</dbReference>
<evidence type="ECO:0000313" key="11">
    <source>
        <dbReference type="Ensembl" id="ENSCINP00000002948.3"/>
    </source>
</evidence>
<dbReference type="Gene3D" id="3.40.50.11350">
    <property type="match status" value="1"/>
</dbReference>
<dbReference type="OMA" id="LPRISHY"/>
<dbReference type="PIRSF" id="PIRSF000472">
    <property type="entry name" value="Alpha1_6FUT_euk"/>
    <property type="match status" value="1"/>
</dbReference>
<reference evidence="11" key="2">
    <citation type="journal article" date="2008" name="Genome Biol.">
        <title>Improved genome assembly and evidence-based global gene model set for the chordate Ciona intestinalis: new insight into intron and operon populations.</title>
        <authorList>
            <person name="Satou Y."/>
            <person name="Mineta K."/>
            <person name="Ogasawara M."/>
            <person name="Sasakura Y."/>
            <person name="Shoguchi E."/>
            <person name="Ueno K."/>
            <person name="Yamada L."/>
            <person name="Matsumoto J."/>
            <person name="Wasserscheid J."/>
            <person name="Dewar K."/>
            <person name="Wiley G.B."/>
            <person name="Macmil S.L."/>
            <person name="Roe B.A."/>
            <person name="Zeller R.W."/>
            <person name="Hastings K.E."/>
            <person name="Lemaire P."/>
            <person name="Lindquist E."/>
            <person name="Endo T."/>
            <person name="Hotta K."/>
            <person name="Inaba K."/>
        </authorList>
    </citation>
    <scope>NUCLEOTIDE SEQUENCE [LARGE SCALE GENOMIC DNA]</scope>
    <source>
        <strain evidence="11">wild type</strain>
    </source>
</reference>
<evidence type="ECO:0000256" key="2">
    <source>
        <dbReference type="ARBA" id="ARBA00022676"/>
    </source>
</evidence>
<dbReference type="FunFam" id="2.30.30.40:FF:000384">
    <property type="entry name" value="Alpha-(1,6)-fucosyltransferase"/>
    <property type="match status" value="1"/>
</dbReference>
<evidence type="ECO:0000313" key="12">
    <source>
        <dbReference type="Proteomes" id="UP000008144"/>
    </source>
</evidence>
<evidence type="ECO:0000256" key="3">
    <source>
        <dbReference type="ARBA" id="ARBA00022679"/>
    </source>
</evidence>
<dbReference type="EC" id="2.4.1.68" evidence="7"/>
<dbReference type="InterPro" id="IPR035653">
    <property type="entry name" value="Fut8_SH3"/>
</dbReference>
<dbReference type="PANTHER" id="PTHR13132">
    <property type="entry name" value="ALPHA- 1,6 -FUCOSYLTRANSFERASE"/>
    <property type="match status" value="1"/>
</dbReference>
<dbReference type="Pfam" id="PF19745">
    <property type="entry name" value="FUT8_N_cat"/>
    <property type="match status" value="1"/>
</dbReference>
<keyword evidence="5" id="KW-1133">Transmembrane helix</keyword>
<keyword evidence="6 7" id="KW-0472">Membrane</keyword>
<dbReference type="GO" id="GO:0006487">
    <property type="term" value="P:protein N-linked glycosylation"/>
    <property type="evidence" value="ECO:0000318"/>
    <property type="project" value="GO_Central"/>
</dbReference>
<dbReference type="PANTHER" id="PTHR13132:SF29">
    <property type="entry name" value="ALPHA-(1,6)-FUCOSYLTRANSFERASE"/>
    <property type="match status" value="1"/>
</dbReference>
<comment type="similarity">
    <text evidence="7 9">Belongs to the glycosyltransferase 23 family.</text>
</comment>
<dbReference type="CDD" id="cd11300">
    <property type="entry name" value="Fut8_like"/>
    <property type="match status" value="1"/>
</dbReference>
<dbReference type="EMBL" id="EAAA01002104">
    <property type="status" value="NOT_ANNOTATED_CDS"/>
    <property type="molecule type" value="Genomic_DNA"/>
</dbReference>
<proteinExistence type="inferred from homology"/>
<dbReference type="UniPathway" id="UPA00378"/>
<dbReference type="GO" id="GO:0008424">
    <property type="term" value="F:glycoprotein 6-alpha-L-fucosyltransferase activity"/>
    <property type="evidence" value="ECO:0007669"/>
    <property type="project" value="UniProtKB-EC"/>
</dbReference>
<evidence type="ECO:0000256" key="8">
    <source>
        <dbReference type="PIRSR" id="PIRSR000472-50"/>
    </source>
</evidence>
<dbReference type="InterPro" id="IPR027350">
    <property type="entry name" value="GT23_dom"/>
</dbReference>
<accession>F6SW98</accession>
<dbReference type="STRING" id="7719.ENSCINP00000002948"/>